<keyword evidence="1" id="KW-0145">Chemotaxis</keyword>
<dbReference type="PANTHER" id="PTHR43531:SF11">
    <property type="entry name" value="METHYL-ACCEPTING CHEMOTAXIS PROTEIN 3"/>
    <property type="match status" value="1"/>
</dbReference>
<keyword evidence="3" id="KW-0472">Membrane</keyword>
<dbReference type="InterPro" id="IPR003660">
    <property type="entry name" value="HAMP_dom"/>
</dbReference>
<feature type="domain" description="HAMP" evidence="4">
    <location>
        <begin position="212"/>
        <end position="264"/>
    </location>
</feature>
<dbReference type="GO" id="GO:0005886">
    <property type="term" value="C:plasma membrane"/>
    <property type="evidence" value="ECO:0007669"/>
    <property type="project" value="TreeGrafter"/>
</dbReference>
<dbReference type="PANTHER" id="PTHR43531">
    <property type="entry name" value="PROTEIN ICFG"/>
    <property type="match status" value="1"/>
</dbReference>
<dbReference type="GO" id="GO:0007165">
    <property type="term" value="P:signal transduction"/>
    <property type="evidence" value="ECO:0007669"/>
    <property type="project" value="InterPro"/>
</dbReference>
<evidence type="ECO:0000313" key="6">
    <source>
        <dbReference type="Proteomes" id="UP000283254"/>
    </source>
</evidence>
<dbReference type="InterPro" id="IPR047347">
    <property type="entry name" value="YvaQ-like_sensor"/>
</dbReference>
<dbReference type="PROSITE" id="PS50885">
    <property type="entry name" value="HAMP"/>
    <property type="match status" value="1"/>
</dbReference>
<dbReference type="EMBL" id="JSAB01000367">
    <property type="protein sequence ID" value="RNF28281.1"/>
    <property type="molecule type" value="Genomic_DNA"/>
</dbReference>
<gene>
    <name evidence="5" type="ORF">NM04_24040</name>
</gene>
<evidence type="ECO:0000259" key="4">
    <source>
        <dbReference type="PROSITE" id="PS50885"/>
    </source>
</evidence>
<dbReference type="Pfam" id="PF12729">
    <property type="entry name" value="4HB_MCP_1"/>
    <property type="match status" value="1"/>
</dbReference>
<dbReference type="InterPro" id="IPR004090">
    <property type="entry name" value="Chemotax_Me-accpt_rcpt"/>
</dbReference>
<evidence type="ECO:0000313" key="5">
    <source>
        <dbReference type="EMBL" id="RNF28281.1"/>
    </source>
</evidence>
<dbReference type="AlphaFoldDB" id="A0A422QE30"/>
<reference evidence="5" key="1">
    <citation type="submission" date="2014-10" db="EMBL/GenBank/DDBJ databases">
        <title>Massilia sp. genome.</title>
        <authorList>
            <person name="Xu B."/>
            <person name="Dai L."/>
            <person name="Huang Z."/>
        </authorList>
    </citation>
    <scope>NUCLEOTIDE SEQUENCE [LARGE SCALE GENOMIC DNA]</scope>
    <source>
        <strain evidence="5">CFS-1</strain>
    </source>
</reference>
<evidence type="ECO:0000256" key="3">
    <source>
        <dbReference type="SAM" id="Phobius"/>
    </source>
</evidence>
<dbReference type="OrthoDB" id="8712992at2"/>
<accession>A0A422QE30</accession>
<dbReference type="InterPro" id="IPR051310">
    <property type="entry name" value="MCP_chemotaxis"/>
</dbReference>
<dbReference type="Proteomes" id="UP000283254">
    <property type="component" value="Unassembled WGS sequence"/>
</dbReference>
<name>A0A422QE30_9BURK</name>
<dbReference type="PRINTS" id="PR00260">
    <property type="entry name" value="CHEMTRNSDUCR"/>
</dbReference>
<protein>
    <submittedName>
        <fullName evidence="5">Chemotaxis protein</fullName>
    </submittedName>
</protein>
<keyword evidence="3" id="KW-0812">Transmembrane</keyword>
<dbReference type="CDD" id="cd06225">
    <property type="entry name" value="HAMP"/>
    <property type="match status" value="1"/>
</dbReference>
<organism evidence="5 6">
    <name type="scientific">Massilia aurea</name>
    <dbReference type="NCBI Taxonomy" id="373040"/>
    <lineage>
        <taxon>Bacteria</taxon>
        <taxon>Pseudomonadati</taxon>
        <taxon>Pseudomonadota</taxon>
        <taxon>Betaproteobacteria</taxon>
        <taxon>Burkholderiales</taxon>
        <taxon>Oxalobacteraceae</taxon>
        <taxon>Telluria group</taxon>
        <taxon>Massilia</taxon>
    </lineage>
</organism>
<dbReference type="GO" id="GO:0004888">
    <property type="term" value="F:transmembrane signaling receptor activity"/>
    <property type="evidence" value="ECO:0007669"/>
    <property type="project" value="InterPro"/>
</dbReference>
<keyword evidence="6" id="KW-1185">Reference proteome</keyword>
<dbReference type="Gene3D" id="6.10.340.10">
    <property type="match status" value="1"/>
</dbReference>
<feature type="transmembrane region" description="Helical" evidence="3">
    <location>
        <begin position="190"/>
        <end position="210"/>
    </location>
</feature>
<dbReference type="SUPFAM" id="SSF158472">
    <property type="entry name" value="HAMP domain-like"/>
    <property type="match status" value="1"/>
</dbReference>
<dbReference type="SMART" id="SM00304">
    <property type="entry name" value="HAMP"/>
    <property type="match status" value="1"/>
</dbReference>
<dbReference type="CDD" id="cd19411">
    <property type="entry name" value="MCP2201-like_sensor"/>
    <property type="match status" value="1"/>
</dbReference>
<comment type="similarity">
    <text evidence="2">Belongs to the methyl-accepting chemotaxis (MCP) protein family.</text>
</comment>
<evidence type="ECO:0000256" key="1">
    <source>
        <dbReference type="ARBA" id="ARBA00022500"/>
    </source>
</evidence>
<feature type="non-terminal residue" evidence="5">
    <location>
        <position position="312"/>
    </location>
</feature>
<keyword evidence="3" id="KW-1133">Transmembrane helix</keyword>
<sequence length="312" mass="33558">MKLQNLNIGKRLGLGFGAIGLMLVVMLGLSNIMLARVNDGTRLLVTNRIPVIELTARLESENNNIAIALRNMMLNADAADRQKQVDQIRASRRVMDEMLAGLDKTLATPQGREILGRMTSASGSYLAGQEALLKLIAAGDDEGARTYLARELRPVLARLKGATAEQITLQKERSVRAGIEAEDTYRSTTWLMSIVGALALVLAAVVAWWITRSITRPLVRALEVANTVAAGDLTSRIDVTSRDETGQLLQALKTMNENLARTVGTVRVGTDTIAVAAAQVASGSQDLSSRTEQQASALEETASSMEELTSTV</sequence>
<feature type="transmembrane region" description="Helical" evidence="3">
    <location>
        <begin position="12"/>
        <end position="34"/>
    </location>
</feature>
<dbReference type="Pfam" id="PF00672">
    <property type="entry name" value="HAMP"/>
    <property type="match status" value="1"/>
</dbReference>
<evidence type="ECO:0000256" key="2">
    <source>
        <dbReference type="ARBA" id="ARBA00029447"/>
    </source>
</evidence>
<proteinExistence type="inferred from homology"/>
<dbReference type="RefSeq" id="WP_123071887.1">
    <property type="nucleotide sequence ID" value="NZ_JSAB01000367.1"/>
</dbReference>
<dbReference type="InterPro" id="IPR024478">
    <property type="entry name" value="HlyB_4HB_MCP"/>
</dbReference>
<comment type="caution">
    <text evidence="5">The sequence shown here is derived from an EMBL/GenBank/DDBJ whole genome shotgun (WGS) entry which is preliminary data.</text>
</comment>
<dbReference type="GO" id="GO:0006935">
    <property type="term" value="P:chemotaxis"/>
    <property type="evidence" value="ECO:0007669"/>
    <property type="project" value="UniProtKB-KW"/>
</dbReference>